<dbReference type="PROSITE" id="PS50234">
    <property type="entry name" value="VWFA"/>
    <property type="match status" value="1"/>
</dbReference>
<name>A0AAX4MVP7_9CAUD</name>
<dbReference type="InterPro" id="IPR002035">
    <property type="entry name" value="VWF_A"/>
</dbReference>
<evidence type="ECO:0000259" key="1">
    <source>
        <dbReference type="PROSITE" id="PS50234"/>
    </source>
</evidence>
<gene>
    <name evidence="2" type="ORF">ISREJYDI_CDS0061</name>
</gene>
<dbReference type="InterPro" id="IPR036465">
    <property type="entry name" value="vWFA_dom_sf"/>
</dbReference>
<sequence>MTNPNAVEIIFVIDESASMKRLRGDVIGGFNMIIEDQKKVEGAANVTLITFNSKVTRRLDQVALADVQELTEDSYVPGGMTAMNDAIGSAIAEVLRDDPARAIIHIFTDGEENASVEYNTAQIKALVEEAQGKGYQVVFMAANIDVAKVGGSFGVAKNSMRAFVADSHGLESAYLTASASTHAYRAGGV</sequence>
<protein>
    <recommendedName>
        <fullName evidence="1">VWFA domain-containing protein</fullName>
    </recommendedName>
</protein>
<evidence type="ECO:0000313" key="3">
    <source>
        <dbReference type="Proteomes" id="UP001447006"/>
    </source>
</evidence>
<dbReference type="EMBL" id="PP551948">
    <property type="protein sequence ID" value="WYN05027.1"/>
    <property type="molecule type" value="Genomic_DNA"/>
</dbReference>
<dbReference type="Gene3D" id="3.40.50.410">
    <property type="entry name" value="von Willebrand factor, type A domain"/>
    <property type="match status" value="1"/>
</dbReference>
<dbReference type="Pfam" id="PF00092">
    <property type="entry name" value="VWA"/>
    <property type="match status" value="1"/>
</dbReference>
<dbReference type="CDD" id="cd00198">
    <property type="entry name" value="vWFA"/>
    <property type="match status" value="1"/>
</dbReference>
<reference evidence="2 3" key="1">
    <citation type="submission" date="2024-03" db="EMBL/GenBank/DDBJ databases">
        <title>Complete Genome Sequence of a Pseudomonas fluorescens Bacteriophage UNO-G1W1 isolated from freshwater ice in Nebraska.</title>
        <authorList>
            <person name="Neville A.J."/>
            <person name="Schulze T.T."/>
            <person name="Davis P.H."/>
        </authorList>
    </citation>
    <scope>NUCLEOTIDE SEQUENCE [LARGE SCALE GENOMIC DNA]</scope>
</reference>
<organism evidence="2 3">
    <name type="scientific">Pseudomonas phage UNO-G1W1</name>
    <dbReference type="NCBI Taxonomy" id="3136609"/>
    <lineage>
        <taxon>Viruses</taxon>
        <taxon>Duplodnaviria</taxon>
        <taxon>Heunggongvirae</taxon>
        <taxon>Uroviricota</taxon>
        <taxon>Caudoviricetes</taxon>
        <taxon>Vandenendeviridae</taxon>
        <taxon>Gorskivirinae</taxon>
        <taxon>Omahavirus</taxon>
        <taxon>Omahavirus UNOG1W1</taxon>
    </lineage>
</organism>
<dbReference type="SUPFAM" id="SSF53300">
    <property type="entry name" value="vWA-like"/>
    <property type="match status" value="1"/>
</dbReference>
<accession>A0AAX4MVP7</accession>
<feature type="domain" description="VWFA" evidence="1">
    <location>
        <begin position="8"/>
        <end position="189"/>
    </location>
</feature>
<keyword evidence="3" id="KW-1185">Reference proteome</keyword>
<evidence type="ECO:0000313" key="2">
    <source>
        <dbReference type="EMBL" id="WYN05027.1"/>
    </source>
</evidence>
<proteinExistence type="predicted"/>
<dbReference type="Proteomes" id="UP001447006">
    <property type="component" value="Segment"/>
</dbReference>